<evidence type="ECO:0000256" key="1">
    <source>
        <dbReference type="ARBA" id="ARBA00006129"/>
    </source>
</evidence>
<comment type="similarity">
    <text evidence="1">Belongs to the NodU/CmcH family.</text>
</comment>
<dbReference type="Proteomes" id="UP000261174">
    <property type="component" value="Unassembled WGS sequence"/>
</dbReference>
<dbReference type="Pfam" id="PF16861">
    <property type="entry name" value="Carbam_trans_C"/>
    <property type="match status" value="1"/>
</dbReference>
<dbReference type="PANTHER" id="PTHR34847">
    <property type="entry name" value="NODULATION PROTEIN U"/>
    <property type="match status" value="1"/>
</dbReference>
<feature type="domain" description="Carbamoyltransferase" evidence="2">
    <location>
        <begin position="3"/>
        <end position="328"/>
    </location>
</feature>
<dbReference type="InterPro" id="IPR031730">
    <property type="entry name" value="Carbam_trans_C"/>
</dbReference>
<organism evidence="4 5">
    <name type="scientific">Chitinophaga silvisoli</name>
    <dbReference type="NCBI Taxonomy" id="2291814"/>
    <lineage>
        <taxon>Bacteria</taxon>
        <taxon>Pseudomonadati</taxon>
        <taxon>Bacteroidota</taxon>
        <taxon>Chitinophagia</taxon>
        <taxon>Chitinophagales</taxon>
        <taxon>Chitinophagaceae</taxon>
        <taxon>Chitinophaga</taxon>
    </lineage>
</organism>
<gene>
    <name evidence="4" type="ORF">DXN04_16250</name>
</gene>
<comment type="caution">
    <text evidence="4">The sequence shown here is derived from an EMBL/GenBank/DDBJ whole genome shotgun (WGS) entry which is preliminary data.</text>
</comment>
<dbReference type="PANTHER" id="PTHR34847:SF1">
    <property type="entry name" value="NODULATION PROTEIN U"/>
    <property type="match status" value="1"/>
</dbReference>
<dbReference type="InterPro" id="IPR038152">
    <property type="entry name" value="Carbam_trans_C_sf"/>
</dbReference>
<proteinExistence type="inferred from homology"/>
<dbReference type="InterPro" id="IPR051338">
    <property type="entry name" value="NodU/CmcH_Carbamoyltrnsfr"/>
</dbReference>
<reference evidence="4 5" key="1">
    <citation type="submission" date="2018-08" db="EMBL/GenBank/DDBJ databases">
        <title>Chitinophaga sp. K20C18050901, a novel bacterium isolated from forest soil.</title>
        <authorList>
            <person name="Wang C."/>
        </authorList>
    </citation>
    <scope>NUCLEOTIDE SEQUENCE [LARGE SCALE GENOMIC DNA]</scope>
    <source>
        <strain evidence="4 5">K20C18050901</strain>
    </source>
</reference>
<dbReference type="Gene3D" id="3.30.420.40">
    <property type="match status" value="1"/>
</dbReference>
<dbReference type="RefSeq" id="WP_116854435.1">
    <property type="nucleotide sequence ID" value="NZ_QTJV01000006.1"/>
</dbReference>
<dbReference type="InterPro" id="IPR003696">
    <property type="entry name" value="Carbtransf_dom"/>
</dbReference>
<evidence type="ECO:0000313" key="4">
    <source>
        <dbReference type="EMBL" id="RFM33512.1"/>
    </source>
</evidence>
<keyword evidence="5" id="KW-1185">Reference proteome</keyword>
<evidence type="ECO:0000313" key="5">
    <source>
        <dbReference type="Proteomes" id="UP000261174"/>
    </source>
</evidence>
<evidence type="ECO:0000259" key="2">
    <source>
        <dbReference type="Pfam" id="PF02543"/>
    </source>
</evidence>
<protein>
    <recommendedName>
        <fullName evidence="6">Nodulation protein NodU</fullName>
    </recommendedName>
</protein>
<dbReference type="Pfam" id="PF02543">
    <property type="entry name" value="Carbam_trans_N"/>
    <property type="match status" value="1"/>
</dbReference>
<evidence type="ECO:0008006" key="6">
    <source>
        <dbReference type="Google" id="ProtNLM"/>
    </source>
</evidence>
<dbReference type="AlphaFoldDB" id="A0A3E1P013"/>
<dbReference type="SUPFAM" id="SSF53067">
    <property type="entry name" value="Actin-like ATPase domain"/>
    <property type="match status" value="1"/>
</dbReference>
<dbReference type="Gene3D" id="3.90.870.20">
    <property type="entry name" value="Carbamoyltransferase, C-terminal domain"/>
    <property type="match status" value="1"/>
</dbReference>
<dbReference type="OrthoDB" id="9780777at2"/>
<name>A0A3E1P013_9BACT</name>
<dbReference type="GO" id="GO:0003824">
    <property type="term" value="F:catalytic activity"/>
    <property type="evidence" value="ECO:0007669"/>
    <property type="project" value="InterPro"/>
</dbReference>
<feature type="domain" description="Carbamoyltransferase C-terminal" evidence="3">
    <location>
        <begin position="376"/>
        <end position="520"/>
    </location>
</feature>
<dbReference type="InterPro" id="IPR043129">
    <property type="entry name" value="ATPase_NBD"/>
</dbReference>
<dbReference type="EMBL" id="QTJV01000006">
    <property type="protein sequence ID" value="RFM33512.1"/>
    <property type="molecule type" value="Genomic_DNA"/>
</dbReference>
<sequence>MVICGIKLTHDGSIALIDGNKLVLSYEIEKLNNNERYSAFTLGLNEIYALLGSYANKIDMIVFDGWTPDQVVTIRLGDKDVPVKLAGYGSFAPRQNIMERKTFSLEGPMKLDYASYQHVAGHISSAYCSSPFAARGEDAYVLVWDGGMFPQLFYYNNKTNVVDSIGILFFIVGNIYGIFSQHFPPFDKTAKDLNSELSVPGKVMAYIAFGTLQEELLPIFEAAYNNIDKKDMNFALLFSKEVKEQAKKYNFSDQDILHTFHVFIENLLVEKLAELVKENGVKSSNICLAGGCALNIKWNSAVRDIAVFEEVWVPPFPNDSGSALGAACCEMIHATGNNFLDWNVYAGPAVIDDFAHEGWRRSEASIEDLARLLYEEHEPVVFINDRAEMGPRALGNRSILAPANDPGMKKVLNKIKGREDYRPVAPICLEEDAPEIFEPGIRDPYMLFDHLVKESWLDRVPAICHLDKTARLQTVGPNDNPTIYALLTAYKQLSGLPLLCNTSANHKGRGFFPNISSVIEWGEVNYIWSEGYLYEKINKIEFKELLSRRRQPSV</sequence>
<evidence type="ECO:0000259" key="3">
    <source>
        <dbReference type="Pfam" id="PF16861"/>
    </source>
</evidence>
<accession>A0A3E1P013</accession>